<comment type="function">
    <text evidence="1">Component of the mitochondrial ribosome (mitoribosome), a dedicated translation machinery responsible for the synthesis of mitochondrial genome-encoded proteins, including at least some of the essential transmembrane subunits of the mitochondrial respiratory chain. The mitoribosomes are attached to the mitochondrial inner membrane and translation products are cotranslationally integrated into the membrane.</text>
</comment>
<dbReference type="EMBL" id="CABVLU010000002">
    <property type="protein sequence ID" value="VVT50320.1"/>
    <property type="molecule type" value="Genomic_DNA"/>
</dbReference>
<keyword evidence="4" id="KW-1185">Reference proteome</keyword>
<dbReference type="Gene3D" id="3.55.40.20">
    <property type="entry name" value="Iron/manganese superoxide dismutase, C-terminal domain"/>
    <property type="match status" value="1"/>
</dbReference>
<accession>A0A5E8BFK9</accession>
<dbReference type="GeneID" id="43581522"/>
<dbReference type="Proteomes" id="UP000398389">
    <property type="component" value="Unassembled WGS sequence"/>
</dbReference>
<dbReference type="SUPFAM" id="SSF46609">
    <property type="entry name" value="Fe,Mn superoxide dismutase (SOD), N-terminal domain"/>
    <property type="match status" value="1"/>
</dbReference>
<dbReference type="GO" id="GO:0005737">
    <property type="term" value="C:cytoplasm"/>
    <property type="evidence" value="ECO:0007669"/>
    <property type="project" value="TreeGrafter"/>
</dbReference>
<dbReference type="InterPro" id="IPR036324">
    <property type="entry name" value="Mn/Fe_SOD_N_sf"/>
</dbReference>
<dbReference type="RefSeq" id="XP_031853313.1">
    <property type="nucleotide sequence ID" value="XM_031997422.1"/>
</dbReference>
<feature type="domain" description="Manganese/iron superoxide dismutase C-terminal" evidence="2">
    <location>
        <begin position="215"/>
        <end position="266"/>
    </location>
</feature>
<dbReference type="PANTHER" id="PTHR43595">
    <property type="entry name" value="37S RIBOSOMAL PROTEIN S26, MITOCHONDRIAL"/>
    <property type="match status" value="1"/>
</dbReference>
<evidence type="ECO:0000259" key="2">
    <source>
        <dbReference type="Pfam" id="PF02777"/>
    </source>
</evidence>
<dbReference type="OrthoDB" id="275227at2759"/>
<reference evidence="3 4" key="1">
    <citation type="submission" date="2019-09" db="EMBL/GenBank/DDBJ databases">
        <authorList>
            <person name="Brejova B."/>
        </authorList>
    </citation>
    <scope>NUCLEOTIDE SEQUENCE [LARGE SCALE GENOMIC DNA]</scope>
</reference>
<evidence type="ECO:0000313" key="4">
    <source>
        <dbReference type="Proteomes" id="UP000398389"/>
    </source>
</evidence>
<dbReference type="GO" id="GO:0004784">
    <property type="term" value="F:superoxide dismutase activity"/>
    <property type="evidence" value="ECO:0007669"/>
    <property type="project" value="InterPro"/>
</dbReference>
<name>A0A5E8BFK9_9ASCO</name>
<dbReference type="SUPFAM" id="SSF54719">
    <property type="entry name" value="Fe,Mn superoxide dismutase (SOD), C-terminal domain"/>
    <property type="match status" value="1"/>
</dbReference>
<dbReference type="PANTHER" id="PTHR43595:SF2">
    <property type="entry name" value="SMALL RIBOSOMAL SUBUNIT PROTEIN MS42"/>
    <property type="match status" value="1"/>
</dbReference>
<dbReference type="GO" id="GO:0046872">
    <property type="term" value="F:metal ion binding"/>
    <property type="evidence" value="ECO:0007669"/>
    <property type="project" value="InterPro"/>
</dbReference>
<dbReference type="Pfam" id="PF02777">
    <property type="entry name" value="Sod_Fe_C"/>
    <property type="match status" value="1"/>
</dbReference>
<gene>
    <name evidence="3" type="ORF">SAPINGB_P002704</name>
</gene>
<evidence type="ECO:0000313" key="3">
    <source>
        <dbReference type="EMBL" id="VVT50320.1"/>
    </source>
</evidence>
<protein>
    <recommendedName>
        <fullName evidence="2">Manganese/iron superoxide dismutase C-terminal domain-containing protein</fullName>
    </recommendedName>
</protein>
<organism evidence="3 4">
    <name type="scientific">Magnusiomyces paraingens</name>
    <dbReference type="NCBI Taxonomy" id="2606893"/>
    <lineage>
        <taxon>Eukaryota</taxon>
        <taxon>Fungi</taxon>
        <taxon>Dikarya</taxon>
        <taxon>Ascomycota</taxon>
        <taxon>Saccharomycotina</taxon>
        <taxon>Dipodascomycetes</taxon>
        <taxon>Dipodascales</taxon>
        <taxon>Dipodascaceae</taxon>
        <taxon>Magnusiomyces</taxon>
    </lineage>
</organism>
<sequence>MISSALRSSCRASAKLCSLASRQSQLARRSIHNLPLLANQATYEQQGIPGLYSKEGFRDVWTEYQQYLVDELSRETAETEHETRTPFGIMLNTAASQLDAPVFNFASQAHNNHLFVEALNSPLTNQTRPSPKLLEAIQKYFEDLDTLKADIIELATLPENLAPGWVFLVEGDDKSLYLTYAFQAGSPYFAGRSQAFDLNTPMSKEIEETLDSIQLDVLEKAPTYNMPLIAINCWDVAYITDFKVAGREAFIEKVWKSLNWDVINKRFYGN</sequence>
<dbReference type="InterPro" id="IPR036314">
    <property type="entry name" value="SOD_C_sf"/>
</dbReference>
<dbReference type="InterPro" id="IPR019832">
    <property type="entry name" value="Mn/Fe_SOD_C"/>
</dbReference>
<dbReference type="AlphaFoldDB" id="A0A5E8BFK9"/>
<proteinExistence type="predicted"/>
<evidence type="ECO:0000256" key="1">
    <source>
        <dbReference type="ARBA" id="ARBA00037226"/>
    </source>
</evidence>